<dbReference type="PRINTS" id="PR01438">
    <property type="entry name" value="UNVRSLSTRESS"/>
</dbReference>
<dbReference type="Pfam" id="PF00582">
    <property type="entry name" value="Usp"/>
    <property type="match status" value="1"/>
</dbReference>
<protein>
    <submittedName>
        <fullName evidence="3">Universal stress protein UspA and related nucleotide-binding proteins</fullName>
    </submittedName>
</protein>
<proteinExistence type="inferred from homology"/>
<dbReference type="SUPFAM" id="SSF52402">
    <property type="entry name" value="Adenine nucleotide alpha hydrolases-like"/>
    <property type="match status" value="1"/>
</dbReference>
<feature type="domain" description="UspA" evidence="2">
    <location>
        <begin position="7"/>
        <end position="151"/>
    </location>
</feature>
<sequence>MSFFPTKILVATEGSEEAELAATAAAELAKSTNSELHIIHVSEPGPEISLNPAYSLNRDLLNEPLQELERQGRHLLNGQVKKIQEAGVTVAEAHLRIGSRPDHEIILLAEEIDAGMIAMGSRGHGPLKRILMGSVSESVVRHAHCPVTIART</sequence>
<organism evidence="3">
    <name type="scientific">uncultured Rubrobacteraceae bacterium</name>
    <dbReference type="NCBI Taxonomy" id="349277"/>
    <lineage>
        <taxon>Bacteria</taxon>
        <taxon>Bacillati</taxon>
        <taxon>Actinomycetota</taxon>
        <taxon>Rubrobacteria</taxon>
        <taxon>Rubrobacterales</taxon>
        <taxon>Rubrobacteraceae</taxon>
        <taxon>environmental samples</taxon>
    </lineage>
</organism>
<dbReference type="AlphaFoldDB" id="A0A6J4PHD6"/>
<dbReference type="InterPro" id="IPR006015">
    <property type="entry name" value="Universal_stress_UspA"/>
</dbReference>
<evidence type="ECO:0000256" key="1">
    <source>
        <dbReference type="ARBA" id="ARBA00008791"/>
    </source>
</evidence>
<name>A0A6J4PHD6_9ACTN</name>
<dbReference type="Gene3D" id="3.40.50.620">
    <property type="entry name" value="HUPs"/>
    <property type="match status" value="1"/>
</dbReference>
<evidence type="ECO:0000259" key="2">
    <source>
        <dbReference type="Pfam" id="PF00582"/>
    </source>
</evidence>
<dbReference type="InterPro" id="IPR014729">
    <property type="entry name" value="Rossmann-like_a/b/a_fold"/>
</dbReference>
<dbReference type="InterPro" id="IPR006016">
    <property type="entry name" value="UspA"/>
</dbReference>
<evidence type="ECO:0000313" key="3">
    <source>
        <dbReference type="EMBL" id="CAA9414602.1"/>
    </source>
</evidence>
<accession>A0A6J4PHD6</accession>
<dbReference type="CDD" id="cd00293">
    <property type="entry name" value="USP-like"/>
    <property type="match status" value="1"/>
</dbReference>
<gene>
    <name evidence="3" type="ORF">AVDCRST_MAG55-1572</name>
</gene>
<dbReference type="PANTHER" id="PTHR46268">
    <property type="entry name" value="STRESS RESPONSE PROTEIN NHAX"/>
    <property type="match status" value="1"/>
</dbReference>
<comment type="similarity">
    <text evidence="1">Belongs to the universal stress protein A family.</text>
</comment>
<dbReference type="PANTHER" id="PTHR46268:SF6">
    <property type="entry name" value="UNIVERSAL STRESS PROTEIN UP12"/>
    <property type="match status" value="1"/>
</dbReference>
<dbReference type="EMBL" id="CADCUZ010000067">
    <property type="protein sequence ID" value="CAA9414602.1"/>
    <property type="molecule type" value="Genomic_DNA"/>
</dbReference>
<reference evidence="3" key="1">
    <citation type="submission" date="2020-02" db="EMBL/GenBank/DDBJ databases">
        <authorList>
            <person name="Meier V. D."/>
        </authorList>
    </citation>
    <scope>NUCLEOTIDE SEQUENCE</scope>
    <source>
        <strain evidence="3">AVDCRST_MAG55</strain>
    </source>
</reference>